<accession>A0A6M3LQ98</accession>
<reference evidence="1" key="1">
    <citation type="submission" date="2020-03" db="EMBL/GenBank/DDBJ databases">
        <title>The deep terrestrial virosphere.</title>
        <authorList>
            <person name="Holmfeldt K."/>
            <person name="Nilsson E."/>
            <person name="Simone D."/>
            <person name="Lopez-Fernandez M."/>
            <person name="Wu X."/>
            <person name="de Brujin I."/>
            <person name="Lundin D."/>
            <person name="Andersson A."/>
            <person name="Bertilsson S."/>
            <person name="Dopson M."/>
        </authorList>
    </citation>
    <scope>NUCLEOTIDE SEQUENCE</scope>
    <source>
        <strain evidence="1">MM415B07224</strain>
    </source>
</reference>
<sequence length="57" mass="6803">MRLEVITRCLHQVIRPPPSNIIIDGVGVCYLCKYDTEKNKLCKRYYPIKFIIYDIKK</sequence>
<dbReference type="AlphaFoldDB" id="A0A6M3LQ98"/>
<protein>
    <submittedName>
        <fullName evidence="1">Uncharacterized protein</fullName>
    </submittedName>
</protein>
<proteinExistence type="predicted"/>
<dbReference type="EMBL" id="MT143439">
    <property type="protein sequence ID" value="QJA96843.1"/>
    <property type="molecule type" value="Genomic_DNA"/>
</dbReference>
<name>A0A6M3LQ98_9ZZZZ</name>
<gene>
    <name evidence="1" type="ORF">MM415B07224_0002</name>
</gene>
<organism evidence="1">
    <name type="scientific">viral metagenome</name>
    <dbReference type="NCBI Taxonomy" id="1070528"/>
    <lineage>
        <taxon>unclassified sequences</taxon>
        <taxon>metagenomes</taxon>
        <taxon>organismal metagenomes</taxon>
    </lineage>
</organism>
<evidence type="ECO:0000313" key="1">
    <source>
        <dbReference type="EMBL" id="QJA96843.1"/>
    </source>
</evidence>